<dbReference type="InterPro" id="IPR036322">
    <property type="entry name" value="WD40_repeat_dom_sf"/>
</dbReference>
<dbReference type="InterPro" id="IPR001680">
    <property type="entry name" value="WD40_rpt"/>
</dbReference>
<gene>
    <name evidence="3" type="ORF">TTHERM_00052490</name>
</gene>
<keyword evidence="1" id="KW-0853">WD repeat</keyword>
<dbReference type="Pfam" id="PF00400">
    <property type="entry name" value="WD40"/>
    <property type="match status" value="3"/>
</dbReference>
<dbReference type="PANTHER" id="PTHR32215:SF0">
    <property type="entry name" value="CILIA- AND FLAGELLA-ASSOCIATED PROTEIN 57"/>
    <property type="match status" value="1"/>
</dbReference>
<dbReference type="HOGENOM" id="CLU_003598_0_0_1"/>
<dbReference type="InterPro" id="IPR015943">
    <property type="entry name" value="WD40/YVTN_repeat-like_dom_sf"/>
</dbReference>
<dbReference type="Gene3D" id="2.130.10.10">
    <property type="entry name" value="YVTN repeat-like/Quinoprotein amine dehydrogenase"/>
    <property type="match status" value="2"/>
</dbReference>
<proteinExistence type="predicted"/>
<evidence type="ECO:0000313" key="3">
    <source>
        <dbReference type="EMBL" id="EAR94565.2"/>
    </source>
</evidence>
<dbReference type="SUPFAM" id="SSF50978">
    <property type="entry name" value="WD40 repeat-like"/>
    <property type="match status" value="2"/>
</dbReference>
<accession>Q23CU1</accession>
<keyword evidence="2" id="KW-0175">Coiled coil</keyword>
<sequence>MIDKNKDITGRLKLDLLHGFGSLSSKGYRNCISILDQENFRKVVFPLGQYLAVKQIDFQDMNFIKLDEKTESIVSMAICTKKMVAAVCEKQYQQDASEQQQDQYHYQSKYSSQPRPFLAIYSLSDKKNQMVENRSFIYDKDTQMSSFVALSFSSDGRYLACLTGHPEYKLIFLDLNSNKREIEIASAFLEERLRDVPQKENELKINKISVSPKDSHQVALLGPEIFMIVRIQESSFVPITQEIKRMPKKKDNCIYTDAVWFDNDKIALSTSYGEIFIIQDSEVKQHIQRVLEDRDERIPIDCITPFSKGLIVGCEAGNFAVWMKAEDPDLPYSGAQGKEKNQLIDQLHYLKEWSDKKASGVSGMDISSNEELLVIAFKNNQIATLDLTKVIQQVPQNIKALKRDHNQRDRRDVQFDYLYKGFHNGPISSIDVCIQRPLLVTCCSQDNSIIIWNYASYKCELARKFPVSLNNDEINRQVLLSVAFHPTGYYLAAGFFDKLRMYHVLNDKLRTYREISVKNCTIIRFSNGGQYIAAGSPISKFNKGANMGGAGTSTNSQFQNSNALQTGKKSVNYVINIYNAYTLENITCLKGHTGAVTDLIWTKGDKKLYSCGEDGQIYVYTTDSWEKKDIKLKTPNVKLQSMLYNEPQGILMVTGPDDVNKGGYIQTVRFRDDRDEICDTQIIKNYHISSFTFNKCIYNTTGIIAGTSTGQIRVYPSLFAQQPFDSIPTHNGQVSHIIASKDGRFLFTGGKDGSVFIFKVSELNAEGHSIKADQNDTALDKDLKIAVDEKLADVVLVERQEIDVYLGEQKKLKEEYENLENKMEIQALEEKNKMEREIKEMETKMRTEIKSYEQRYEDLKFQKNRNEKEHGGLLKELEKTHLKAIEELENLYEKKLAFENEKFLQQEQELIEERMKFEKKLKEIERKHDDNINSLKYEFNDNFQKAQKVYDSTKQTADDLRKIYEERLAQQEEEHEQEIRDLNENHKKEITKLVKDLALAEEKKNKFDEDNKKAKENITRLDKKIEDQDNEIQYQKSRLTDASNQIEALKKDIISLEDLVKKKEKKIHEYKYKINDLQKSKHVLSFRTTEMRKSLEPKEEQIEKQKEQLCKLESEFEGLLKVSEARNDKMKKMQSQIENLNKNLKLQTELTKQKENILNKIIMEIHDSVTYKQDPKELAQEMQKLYQTYVLKTEHKQKQYDNKGVQEMGRQIQHLNKTIQQISESSNKLLDRRYQDIFNKTKENAELIYDLNDMRKQNKEFQSQILNLRMKEDKYIKEIANLKTEIQKLKLGGPGGSSKKNNNMMQLPPAQQMQQQQYDEQRQNVNSVQQTQRNNFFSQSQGQVQSNQRPQSMKIGQKGTICRGKNFDTKTLAIFDKAKMMDMTAEMELNTQKLLQQEVLIKSIRRKIHKHVIDRACNDIAFEEELMALQAQEQGGFIPLQQQDIDTSDDNIYQAEQRQYSRK</sequence>
<feature type="coiled-coil region" evidence="2">
    <location>
        <begin position="954"/>
        <end position="1080"/>
    </location>
</feature>
<keyword evidence="4" id="KW-1185">Reference proteome</keyword>
<feature type="coiled-coil region" evidence="2">
    <location>
        <begin position="1123"/>
        <end position="1150"/>
    </location>
</feature>
<dbReference type="SMART" id="SM00320">
    <property type="entry name" value="WD40"/>
    <property type="match status" value="5"/>
</dbReference>
<dbReference type="InParanoid" id="Q23CU1"/>
<dbReference type="OrthoDB" id="10251741at2759"/>
<feature type="repeat" description="WD" evidence="1">
    <location>
        <begin position="589"/>
        <end position="624"/>
    </location>
</feature>
<dbReference type="PANTHER" id="PTHR32215">
    <property type="entry name" value="CILIA- AND FLAGELLA-ASSOCIATED PROTEIN 57"/>
    <property type="match status" value="1"/>
</dbReference>
<dbReference type="PROSITE" id="PS50082">
    <property type="entry name" value="WD_REPEATS_2"/>
    <property type="match status" value="2"/>
</dbReference>
<dbReference type="Proteomes" id="UP000009168">
    <property type="component" value="Unassembled WGS sequence"/>
</dbReference>
<evidence type="ECO:0000313" key="4">
    <source>
        <dbReference type="Proteomes" id="UP000009168"/>
    </source>
</evidence>
<feature type="coiled-coil region" evidence="2">
    <location>
        <begin position="802"/>
        <end position="927"/>
    </location>
</feature>
<evidence type="ECO:0000256" key="2">
    <source>
        <dbReference type="SAM" id="Coils"/>
    </source>
</evidence>
<dbReference type="RefSeq" id="XP_001014945.2">
    <property type="nucleotide sequence ID" value="XM_001014945.3"/>
</dbReference>
<name>Q23CU1_TETTS</name>
<protein>
    <submittedName>
        <fullName evidence="3">WD repeat protein</fullName>
    </submittedName>
</protein>
<dbReference type="eggNOG" id="ENOG502RXYP">
    <property type="taxonomic scope" value="Eukaryota"/>
</dbReference>
<dbReference type="GeneID" id="7843956"/>
<organism evidence="3 4">
    <name type="scientific">Tetrahymena thermophila (strain SB210)</name>
    <dbReference type="NCBI Taxonomy" id="312017"/>
    <lineage>
        <taxon>Eukaryota</taxon>
        <taxon>Sar</taxon>
        <taxon>Alveolata</taxon>
        <taxon>Ciliophora</taxon>
        <taxon>Intramacronucleata</taxon>
        <taxon>Oligohymenophorea</taxon>
        <taxon>Hymenostomatida</taxon>
        <taxon>Tetrahymenina</taxon>
        <taxon>Tetrahymenidae</taxon>
        <taxon>Tetrahymena</taxon>
    </lineage>
</organism>
<dbReference type="EMBL" id="GG662712">
    <property type="protein sequence ID" value="EAR94565.2"/>
    <property type="molecule type" value="Genomic_DNA"/>
</dbReference>
<feature type="coiled-coil region" evidence="2">
    <location>
        <begin position="1205"/>
        <end position="1292"/>
    </location>
</feature>
<dbReference type="KEGG" id="tet:TTHERM_00052490"/>
<evidence type="ECO:0000256" key="1">
    <source>
        <dbReference type="PROSITE-ProRule" id="PRU00221"/>
    </source>
</evidence>
<feature type="repeat" description="WD" evidence="1">
    <location>
        <begin position="727"/>
        <end position="761"/>
    </location>
</feature>
<dbReference type="InterPro" id="IPR052993">
    <property type="entry name" value="CFA-57"/>
</dbReference>
<reference evidence="4" key="1">
    <citation type="journal article" date="2006" name="PLoS Biol.">
        <title>Macronuclear genome sequence of the ciliate Tetrahymena thermophila, a model eukaryote.</title>
        <authorList>
            <person name="Eisen J.A."/>
            <person name="Coyne R.S."/>
            <person name="Wu M."/>
            <person name="Wu D."/>
            <person name="Thiagarajan M."/>
            <person name="Wortman J.R."/>
            <person name="Badger J.H."/>
            <person name="Ren Q."/>
            <person name="Amedeo P."/>
            <person name="Jones K.M."/>
            <person name="Tallon L.J."/>
            <person name="Delcher A.L."/>
            <person name="Salzberg S.L."/>
            <person name="Silva J.C."/>
            <person name="Haas B.J."/>
            <person name="Majoros W.H."/>
            <person name="Farzad M."/>
            <person name="Carlton J.M."/>
            <person name="Smith R.K. Jr."/>
            <person name="Garg J."/>
            <person name="Pearlman R.E."/>
            <person name="Karrer K.M."/>
            <person name="Sun L."/>
            <person name="Manning G."/>
            <person name="Elde N.C."/>
            <person name="Turkewitz A.P."/>
            <person name="Asai D.J."/>
            <person name="Wilkes D.E."/>
            <person name="Wang Y."/>
            <person name="Cai H."/>
            <person name="Collins K."/>
            <person name="Stewart B.A."/>
            <person name="Lee S.R."/>
            <person name="Wilamowska K."/>
            <person name="Weinberg Z."/>
            <person name="Ruzzo W.L."/>
            <person name="Wloga D."/>
            <person name="Gaertig J."/>
            <person name="Frankel J."/>
            <person name="Tsao C.-C."/>
            <person name="Gorovsky M.A."/>
            <person name="Keeling P.J."/>
            <person name="Waller R.F."/>
            <person name="Patron N.J."/>
            <person name="Cherry J.M."/>
            <person name="Stover N.A."/>
            <person name="Krieger C.J."/>
            <person name="del Toro C."/>
            <person name="Ryder H.F."/>
            <person name="Williamson S.C."/>
            <person name="Barbeau R.A."/>
            <person name="Hamilton E.P."/>
            <person name="Orias E."/>
        </authorList>
    </citation>
    <scope>NUCLEOTIDE SEQUENCE [LARGE SCALE GENOMIC DNA]</scope>
    <source>
        <strain evidence="4">SB210</strain>
    </source>
</reference>